<evidence type="ECO:0000313" key="3">
    <source>
        <dbReference type="Proteomes" id="UP000799778"/>
    </source>
</evidence>
<dbReference type="SUPFAM" id="SSF55753">
    <property type="entry name" value="Actin depolymerizing proteins"/>
    <property type="match status" value="2"/>
</dbReference>
<dbReference type="Gene3D" id="3.40.20.10">
    <property type="entry name" value="Severin"/>
    <property type="match status" value="3"/>
</dbReference>
<dbReference type="GO" id="GO:0008154">
    <property type="term" value="P:actin polymerization or depolymerization"/>
    <property type="evidence" value="ECO:0007669"/>
    <property type="project" value="TreeGrafter"/>
</dbReference>
<protein>
    <submittedName>
        <fullName evidence="2">Putative actin-binding protein Fragmin</fullName>
    </submittedName>
</protein>
<dbReference type="EMBL" id="ML978069">
    <property type="protein sequence ID" value="KAF2015778.1"/>
    <property type="molecule type" value="Genomic_DNA"/>
</dbReference>
<dbReference type="PANTHER" id="PTHR11977:SF130">
    <property type="entry name" value="SEVERIN"/>
    <property type="match status" value="1"/>
</dbReference>
<feature type="domain" description="Gelsolin-like" evidence="1">
    <location>
        <begin position="204"/>
        <end position="254"/>
    </location>
</feature>
<dbReference type="RefSeq" id="XP_033384117.1">
    <property type="nucleotide sequence ID" value="XM_033527895.1"/>
</dbReference>
<accession>A0A6A5XR72</accession>
<dbReference type="InterPro" id="IPR007122">
    <property type="entry name" value="Villin/Gelsolin"/>
</dbReference>
<name>A0A6A5XR72_9PLEO</name>
<gene>
    <name evidence="2" type="ORF">BU24DRAFT_422097</name>
</gene>
<dbReference type="Pfam" id="PF00626">
    <property type="entry name" value="Gelsolin"/>
    <property type="match status" value="3"/>
</dbReference>
<evidence type="ECO:0000313" key="2">
    <source>
        <dbReference type="EMBL" id="KAF2015778.1"/>
    </source>
</evidence>
<organism evidence="2 3">
    <name type="scientific">Aaosphaeria arxii CBS 175.79</name>
    <dbReference type="NCBI Taxonomy" id="1450172"/>
    <lineage>
        <taxon>Eukaryota</taxon>
        <taxon>Fungi</taxon>
        <taxon>Dikarya</taxon>
        <taxon>Ascomycota</taxon>
        <taxon>Pezizomycotina</taxon>
        <taxon>Dothideomycetes</taxon>
        <taxon>Pleosporomycetidae</taxon>
        <taxon>Pleosporales</taxon>
        <taxon>Pleosporales incertae sedis</taxon>
        <taxon>Aaosphaeria</taxon>
    </lineage>
</organism>
<dbReference type="InterPro" id="IPR029006">
    <property type="entry name" value="ADF-H/Gelsolin-like_dom_sf"/>
</dbReference>
<dbReference type="GeneID" id="54285292"/>
<dbReference type="GO" id="GO:0015629">
    <property type="term" value="C:actin cytoskeleton"/>
    <property type="evidence" value="ECO:0007669"/>
    <property type="project" value="TreeGrafter"/>
</dbReference>
<evidence type="ECO:0000259" key="1">
    <source>
        <dbReference type="Pfam" id="PF00626"/>
    </source>
</evidence>
<dbReference type="AlphaFoldDB" id="A0A6A5XR72"/>
<dbReference type="CDD" id="cd11290">
    <property type="entry name" value="gelsolin_S1_like"/>
    <property type="match status" value="1"/>
</dbReference>
<sequence>MPPNEGLVHPKEYDWRDSNVELVNSELDHRVKYQSATTEPAWNNGKIGTEPGLFIWRIEDFEVVPWPKEKYSQFHEGDSYIVLNSVKAAPKQSDNIEDGEGEKDKLIHDIFFWLGSHTTQDEAGTAAYKTVELDEFLHGAATQHREIQSAPSDAFSALFPRVKILRGGVRSGFTHVDVNETPQHIDTLLRIFKHPSPAAGRDAILVHEVEPTWKSLDEGDVFVLDRGDKIFVWQGKKCSPMEKMKAAQVVNDLTLAKHVDVEVLSQNESRSKIVVDHLGGQDVNPLETTFTAEQPISSRSSQDREKKLFRLSDAEGQLSFNLVKEGKAINREDLDGNDVFLLDSGKGIWVWEGHAASRAEKKMWLRVLQRYVAQQEDAASLSFAKVVQGNEGRGFWTAVEA</sequence>
<dbReference type="GO" id="GO:0005737">
    <property type="term" value="C:cytoplasm"/>
    <property type="evidence" value="ECO:0007669"/>
    <property type="project" value="TreeGrafter"/>
</dbReference>
<dbReference type="SMART" id="SM00262">
    <property type="entry name" value="GEL"/>
    <property type="match status" value="3"/>
</dbReference>
<proteinExistence type="predicted"/>
<dbReference type="InterPro" id="IPR007123">
    <property type="entry name" value="Gelsolin-like_dom"/>
</dbReference>
<dbReference type="OrthoDB" id="6375767at2759"/>
<reference evidence="2" key="1">
    <citation type="journal article" date="2020" name="Stud. Mycol.">
        <title>101 Dothideomycetes genomes: a test case for predicting lifestyles and emergence of pathogens.</title>
        <authorList>
            <person name="Haridas S."/>
            <person name="Albert R."/>
            <person name="Binder M."/>
            <person name="Bloem J."/>
            <person name="Labutti K."/>
            <person name="Salamov A."/>
            <person name="Andreopoulos B."/>
            <person name="Baker S."/>
            <person name="Barry K."/>
            <person name="Bills G."/>
            <person name="Bluhm B."/>
            <person name="Cannon C."/>
            <person name="Castanera R."/>
            <person name="Culley D."/>
            <person name="Daum C."/>
            <person name="Ezra D."/>
            <person name="Gonzalez J."/>
            <person name="Henrissat B."/>
            <person name="Kuo A."/>
            <person name="Liang C."/>
            <person name="Lipzen A."/>
            <person name="Lutzoni F."/>
            <person name="Magnuson J."/>
            <person name="Mondo S."/>
            <person name="Nolan M."/>
            <person name="Ohm R."/>
            <person name="Pangilinan J."/>
            <person name="Park H.-J."/>
            <person name="Ramirez L."/>
            <person name="Alfaro M."/>
            <person name="Sun H."/>
            <person name="Tritt A."/>
            <person name="Yoshinaga Y."/>
            <person name="Zwiers L.-H."/>
            <person name="Turgeon B."/>
            <person name="Goodwin S."/>
            <person name="Spatafora J."/>
            <person name="Crous P."/>
            <person name="Grigoriev I."/>
        </authorList>
    </citation>
    <scope>NUCLEOTIDE SEQUENCE</scope>
    <source>
        <strain evidence="2">CBS 175.79</strain>
    </source>
</reference>
<dbReference type="Proteomes" id="UP000799778">
    <property type="component" value="Unassembled WGS sequence"/>
</dbReference>
<dbReference type="SUPFAM" id="SSF82754">
    <property type="entry name" value="C-terminal, gelsolin-like domain of Sec23/24"/>
    <property type="match status" value="1"/>
</dbReference>
<dbReference type="PRINTS" id="PR00597">
    <property type="entry name" value="GELSOLIN"/>
</dbReference>
<dbReference type="PANTHER" id="PTHR11977">
    <property type="entry name" value="VILLIN"/>
    <property type="match status" value="1"/>
</dbReference>
<feature type="domain" description="Gelsolin-like" evidence="1">
    <location>
        <begin position="329"/>
        <end position="396"/>
    </location>
</feature>
<dbReference type="InterPro" id="IPR036180">
    <property type="entry name" value="Gelsolin-like_dom_sf"/>
</dbReference>
<dbReference type="GO" id="GO:0051015">
    <property type="term" value="F:actin filament binding"/>
    <property type="evidence" value="ECO:0007669"/>
    <property type="project" value="InterPro"/>
</dbReference>
<keyword evidence="3" id="KW-1185">Reference proteome</keyword>
<feature type="domain" description="Gelsolin-like" evidence="1">
    <location>
        <begin position="62"/>
        <end position="155"/>
    </location>
</feature>